<dbReference type="PRINTS" id="PR00625">
    <property type="entry name" value="JDOMAIN"/>
</dbReference>
<feature type="binding site" evidence="12">
    <location>
        <position position="183"/>
    </location>
    <ligand>
        <name>Zn(2+)</name>
        <dbReference type="ChEBI" id="CHEBI:29105"/>
        <label>2</label>
    </ligand>
</feature>
<keyword evidence="3 12" id="KW-0479">Metal-binding</keyword>
<dbReference type="PROSITE" id="PS00636">
    <property type="entry name" value="DNAJ_1"/>
    <property type="match status" value="1"/>
</dbReference>
<dbReference type="PROSITE" id="PS51188">
    <property type="entry name" value="ZF_CR"/>
    <property type="match status" value="1"/>
</dbReference>
<dbReference type="SUPFAM" id="SSF57938">
    <property type="entry name" value="DnaJ/Hsp40 cysteine-rich domain"/>
    <property type="match status" value="1"/>
</dbReference>
<evidence type="ECO:0000256" key="7">
    <source>
        <dbReference type="ARBA" id="ARBA00023016"/>
    </source>
</evidence>
<dbReference type="Gene3D" id="2.10.230.10">
    <property type="entry name" value="Heat shock protein DnaJ, cysteine-rich domain"/>
    <property type="match status" value="1"/>
</dbReference>
<keyword evidence="1 12" id="KW-0963">Cytoplasm</keyword>
<name>A0A7M1LIH5_9BACT</name>
<evidence type="ECO:0000256" key="2">
    <source>
        <dbReference type="ARBA" id="ARBA00022705"/>
    </source>
</evidence>
<dbReference type="PANTHER" id="PTHR43096:SF48">
    <property type="entry name" value="CHAPERONE PROTEIN DNAJ"/>
    <property type="match status" value="1"/>
</dbReference>
<feature type="domain" description="CR-type" evidence="15">
    <location>
        <begin position="135"/>
        <end position="209"/>
    </location>
</feature>
<dbReference type="EMBL" id="CP063078">
    <property type="protein sequence ID" value="QOQ88111.1"/>
    <property type="molecule type" value="Genomic_DNA"/>
</dbReference>
<gene>
    <name evidence="12 16" type="primary">dnaJ</name>
    <name evidence="16" type="ORF">IMC76_01125</name>
</gene>
<comment type="caution">
    <text evidence="12">Lacks conserved residue(s) required for the propagation of feature annotation.</text>
</comment>
<evidence type="ECO:0000256" key="1">
    <source>
        <dbReference type="ARBA" id="ARBA00022490"/>
    </source>
</evidence>
<dbReference type="GO" id="GO:0006260">
    <property type="term" value="P:DNA replication"/>
    <property type="evidence" value="ECO:0007669"/>
    <property type="project" value="UniProtKB-KW"/>
</dbReference>
<dbReference type="CDD" id="cd10719">
    <property type="entry name" value="DnaJ_zf"/>
    <property type="match status" value="1"/>
</dbReference>
<dbReference type="AlphaFoldDB" id="A0A7M1LIH5"/>
<evidence type="ECO:0000256" key="8">
    <source>
        <dbReference type="ARBA" id="ARBA00023186"/>
    </source>
</evidence>
<feature type="binding site" evidence="12">
    <location>
        <position position="148"/>
    </location>
    <ligand>
        <name>Zn(2+)</name>
        <dbReference type="ChEBI" id="CHEBI:29105"/>
        <label>1</label>
    </ligand>
</feature>
<dbReference type="InterPro" id="IPR001623">
    <property type="entry name" value="DnaJ_domain"/>
</dbReference>
<feature type="binding site" evidence="12">
    <location>
        <position position="164"/>
    </location>
    <ligand>
        <name>Zn(2+)</name>
        <dbReference type="ChEBI" id="CHEBI:29105"/>
        <label>2</label>
    </ligand>
</feature>
<protein>
    <recommendedName>
        <fullName evidence="11 12">Chaperone protein DnaJ</fullName>
    </recommendedName>
</protein>
<keyword evidence="2 12" id="KW-0235">DNA replication</keyword>
<dbReference type="Gene3D" id="1.10.287.110">
    <property type="entry name" value="DnaJ domain"/>
    <property type="match status" value="1"/>
</dbReference>
<evidence type="ECO:0000256" key="9">
    <source>
        <dbReference type="ARBA" id="ARBA00053423"/>
    </source>
</evidence>
<evidence type="ECO:0000256" key="12">
    <source>
        <dbReference type="HAMAP-Rule" id="MF_01152"/>
    </source>
</evidence>
<keyword evidence="6 12" id="KW-0862">Zinc</keyword>
<dbReference type="InterPro" id="IPR018253">
    <property type="entry name" value="DnaJ_domain_CS"/>
</dbReference>
<evidence type="ECO:0000256" key="13">
    <source>
        <dbReference type="PROSITE-ProRule" id="PRU00546"/>
    </source>
</evidence>
<keyword evidence="17" id="KW-1185">Reference proteome</keyword>
<evidence type="ECO:0000259" key="14">
    <source>
        <dbReference type="PROSITE" id="PS50076"/>
    </source>
</evidence>
<dbReference type="CDD" id="cd10747">
    <property type="entry name" value="DnaJ_C"/>
    <property type="match status" value="1"/>
</dbReference>
<dbReference type="PANTHER" id="PTHR43096">
    <property type="entry name" value="DNAJ HOMOLOG 1, MITOCHONDRIAL-RELATED"/>
    <property type="match status" value="1"/>
</dbReference>
<dbReference type="InterPro" id="IPR008971">
    <property type="entry name" value="HSP40/DnaJ_pept-bd"/>
</dbReference>
<comment type="subunit">
    <text evidence="12">Homodimer.</text>
</comment>
<dbReference type="Proteomes" id="UP000594749">
    <property type="component" value="Chromosome"/>
</dbReference>
<keyword evidence="5 12" id="KW-0863">Zinc-finger</keyword>
<dbReference type="InterPro" id="IPR036869">
    <property type="entry name" value="J_dom_sf"/>
</dbReference>
<dbReference type="Pfam" id="PF01556">
    <property type="entry name" value="DnaJ_C"/>
    <property type="match status" value="1"/>
</dbReference>
<organism evidence="16 17">
    <name type="scientific">Campylobacter corcagiensis</name>
    <dbReference type="NCBI Taxonomy" id="1448857"/>
    <lineage>
        <taxon>Bacteria</taxon>
        <taxon>Pseudomonadati</taxon>
        <taxon>Campylobacterota</taxon>
        <taxon>Epsilonproteobacteria</taxon>
        <taxon>Campylobacterales</taxon>
        <taxon>Campylobacteraceae</taxon>
        <taxon>Campylobacter</taxon>
    </lineage>
</organism>
<reference evidence="16 17" key="1">
    <citation type="submission" date="2020-10" db="EMBL/GenBank/DDBJ databases">
        <title>Campylobacter and Helicobacter PacBio genomes.</title>
        <authorList>
            <person name="Lane C."/>
        </authorList>
    </citation>
    <scope>NUCLEOTIDE SEQUENCE [LARGE SCALE GENOMIC DNA]</scope>
    <source>
        <strain evidence="16 17">2016D-0077</strain>
    </source>
</reference>
<dbReference type="NCBIfam" id="TIGR02349">
    <property type="entry name" value="DnaJ_bact"/>
    <property type="match status" value="1"/>
</dbReference>
<sequence>MDLSDYYEILGVARDASSDEIKKAFRRLALQYHPDRNQGDKEAERKFKEINEAYQCLCDEQKRAMYDRYGKDGLNMGGFGGGFSGFEDIDLGDIFSSFFGDGFGSRSGSRSKSVDNYPLDIEIAIVVDFKDAVFGVEKELNYKRKVPCQSCNGTGGEKQTCQTCGGRGQISQKRGFMSFVQTCPHCHGQGEILKTKCSSCNGKSYKEEEVNFKFDIPKGVDNGIKIRLADKGNLSKSGDYGDLYIAIRVKDSDKFVRDGDNVYVEVPIFITQAMLGETVSIPTLYGTKELKLKVGTADKEQFIIEGEGIENIRTKKKGNLIAQVTIKMPKKLDANQEKLIKELQSSFGIKSDETIKQEDGFFDRVKAKFKK</sequence>
<feature type="binding site" evidence="12">
    <location>
        <position position="151"/>
    </location>
    <ligand>
        <name>Zn(2+)</name>
        <dbReference type="ChEBI" id="CHEBI:29105"/>
        <label>1</label>
    </ligand>
</feature>
<dbReference type="HAMAP" id="MF_01152">
    <property type="entry name" value="DnaJ"/>
    <property type="match status" value="1"/>
</dbReference>
<dbReference type="FunFam" id="2.60.260.20:FF:000005">
    <property type="entry name" value="Chaperone protein dnaJ 1, mitochondrial"/>
    <property type="match status" value="1"/>
</dbReference>
<comment type="subcellular location">
    <subcellularLocation>
        <location evidence="12">Cytoplasm</location>
    </subcellularLocation>
</comment>
<dbReference type="GO" id="GO:0042026">
    <property type="term" value="P:protein refolding"/>
    <property type="evidence" value="ECO:0007669"/>
    <property type="project" value="TreeGrafter"/>
</dbReference>
<evidence type="ECO:0000256" key="4">
    <source>
        <dbReference type="ARBA" id="ARBA00022737"/>
    </source>
</evidence>
<dbReference type="PROSITE" id="PS50076">
    <property type="entry name" value="DNAJ_2"/>
    <property type="match status" value="1"/>
</dbReference>
<keyword evidence="4 12" id="KW-0677">Repeat</keyword>
<evidence type="ECO:0000259" key="15">
    <source>
        <dbReference type="PROSITE" id="PS51188"/>
    </source>
</evidence>
<evidence type="ECO:0000256" key="11">
    <source>
        <dbReference type="ARBA" id="ARBA00067609"/>
    </source>
</evidence>
<evidence type="ECO:0000313" key="16">
    <source>
        <dbReference type="EMBL" id="QOQ88111.1"/>
    </source>
</evidence>
<proteinExistence type="inferred from homology"/>
<dbReference type="InterPro" id="IPR001305">
    <property type="entry name" value="HSP_DnaJ_Cys-rich_dom"/>
</dbReference>
<keyword evidence="7 12" id="KW-0346">Stress response</keyword>
<dbReference type="NCBIfam" id="NF008035">
    <property type="entry name" value="PRK10767.1"/>
    <property type="match status" value="1"/>
</dbReference>
<feature type="binding site" evidence="12">
    <location>
        <position position="186"/>
    </location>
    <ligand>
        <name>Zn(2+)</name>
        <dbReference type="ChEBI" id="CHEBI:29105"/>
        <label>2</label>
    </ligand>
</feature>
<dbReference type="CDD" id="cd06257">
    <property type="entry name" value="DnaJ"/>
    <property type="match status" value="1"/>
</dbReference>
<dbReference type="Gene3D" id="2.60.260.20">
    <property type="entry name" value="Urease metallochaperone UreE, N-terminal domain"/>
    <property type="match status" value="2"/>
</dbReference>
<evidence type="ECO:0000256" key="5">
    <source>
        <dbReference type="ARBA" id="ARBA00022771"/>
    </source>
</evidence>
<dbReference type="GO" id="GO:0009408">
    <property type="term" value="P:response to heat"/>
    <property type="evidence" value="ECO:0007669"/>
    <property type="project" value="InterPro"/>
</dbReference>
<dbReference type="FunFam" id="1.10.287.110:FF:000034">
    <property type="entry name" value="Chaperone protein DnaJ"/>
    <property type="match status" value="1"/>
</dbReference>
<dbReference type="FunFam" id="2.10.230.10:FF:000002">
    <property type="entry name" value="Molecular chaperone DnaJ"/>
    <property type="match status" value="1"/>
</dbReference>
<comment type="cofactor">
    <cofactor evidence="12">
        <name>Zn(2+)</name>
        <dbReference type="ChEBI" id="CHEBI:29105"/>
    </cofactor>
    <text evidence="12">Binds 2 Zn(2+) ions per monomer.</text>
</comment>
<comment type="similarity">
    <text evidence="10 12">Belongs to the DnaJ family.</text>
</comment>
<dbReference type="Pfam" id="PF00226">
    <property type="entry name" value="DnaJ"/>
    <property type="match status" value="1"/>
</dbReference>
<dbReference type="InterPro" id="IPR036410">
    <property type="entry name" value="HSP_DnaJ_Cys-rich_dom_sf"/>
</dbReference>
<feature type="zinc finger region" description="CR-type" evidence="13">
    <location>
        <begin position="135"/>
        <end position="209"/>
    </location>
</feature>
<feature type="domain" description="J" evidence="14">
    <location>
        <begin position="5"/>
        <end position="70"/>
    </location>
</feature>
<dbReference type="SUPFAM" id="SSF46565">
    <property type="entry name" value="Chaperone J-domain"/>
    <property type="match status" value="1"/>
</dbReference>
<dbReference type="InterPro" id="IPR002939">
    <property type="entry name" value="DnaJ_C"/>
</dbReference>
<dbReference type="GO" id="GO:0008270">
    <property type="term" value="F:zinc ion binding"/>
    <property type="evidence" value="ECO:0007669"/>
    <property type="project" value="UniProtKB-UniRule"/>
</dbReference>
<evidence type="ECO:0000256" key="3">
    <source>
        <dbReference type="ARBA" id="ARBA00022723"/>
    </source>
</evidence>
<keyword evidence="8 12" id="KW-0143">Chaperone</keyword>
<dbReference type="GO" id="GO:0005524">
    <property type="term" value="F:ATP binding"/>
    <property type="evidence" value="ECO:0007669"/>
    <property type="project" value="InterPro"/>
</dbReference>
<dbReference type="GO" id="GO:0031072">
    <property type="term" value="F:heat shock protein binding"/>
    <property type="evidence" value="ECO:0007669"/>
    <property type="project" value="InterPro"/>
</dbReference>
<dbReference type="Pfam" id="PF00684">
    <property type="entry name" value="DnaJ_CXXCXGXG"/>
    <property type="match status" value="1"/>
</dbReference>
<feature type="binding site" evidence="12">
    <location>
        <position position="200"/>
    </location>
    <ligand>
        <name>Zn(2+)</name>
        <dbReference type="ChEBI" id="CHEBI:29105"/>
        <label>1</label>
    </ligand>
</feature>
<dbReference type="SUPFAM" id="SSF49493">
    <property type="entry name" value="HSP40/DnaJ peptide-binding domain"/>
    <property type="match status" value="2"/>
</dbReference>
<evidence type="ECO:0000256" key="10">
    <source>
        <dbReference type="ARBA" id="ARBA00061004"/>
    </source>
</evidence>
<accession>A0A7M1LIH5</accession>
<feature type="binding site" evidence="12">
    <location>
        <position position="161"/>
    </location>
    <ligand>
        <name>Zn(2+)</name>
        <dbReference type="ChEBI" id="CHEBI:29105"/>
        <label>2</label>
    </ligand>
</feature>
<evidence type="ECO:0000256" key="6">
    <source>
        <dbReference type="ARBA" id="ARBA00022833"/>
    </source>
</evidence>
<feature type="binding site" evidence="12">
    <location>
        <position position="197"/>
    </location>
    <ligand>
        <name>Zn(2+)</name>
        <dbReference type="ChEBI" id="CHEBI:29105"/>
        <label>1</label>
    </ligand>
</feature>
<dbReference type="SMART" id="SM00271">
    <property type="entry name" value="DnaJ"/>
    <property type="match status" value="1"/>
</dbReference>
<evidence type="ECO:0000313" key="17">
    <source>
        <dbReference type="Proteomes" id="UP000594749"/>
    </source>
</evidence>
<comment type="domain">
    <text evidence="12">The J domain is necessary and sufficient to stimulate DnaK ATPase activity. Zinc center 1 plays an important role in the autonomous, DnaK-independent chaperone activity of DnaJ. Zinc center 2 is essential for interaction with DnaK and for DnaJ activity.</text>
</comment>
<dbReference type="GO" id="GO:0005737">
    <property type="term" value="C:cytoplasm"/>
    <property type="evidence" value="ECO:0007669"/>
    <property type="project" value="UniProtKB-SubCell"/>
</dbReference>
<dbReference type="OrthoDB" id="9779889at2"/>
<dbReference type="InterPro" id="IPR012724">
    <property type="entry name" value="DnaJ"/>
</dbReference>
<dbReference type="GO" id="GO:0051082">
    <property type="term" value="F:unfolded protein binding"/>
    <property type="evidence" value="ECO:0007669"/>
    <property type="project" value="UniProtKB-UniRule"/>
</dbReference>
<comment type="function">
    <text evidence="9 12">Participates actively in the response to hyperosmotic and heat shock by preventing the aggregation of stress-denatured proteins and by disaggregating proteins, also in an autonomous, DnaK-independent fashion. Unfolded proteins bind initially to DnaJ; upon interaction with the DnaJ-bound protein, DnaK hydrolyzes its bound ATP, resulting in the formation of a stable complex. GrpE releases ADP from DnaK; ATP binding to DnaK triggers the release of the substrate protein, thus completing the reaction cycle. Several rounds of ATP-dependent interactions between DnaJ, DnaK and GrpE are required for fully efficient folding. Also involved, together with DnaK and GrpE, in the DNA replication of plasmids through activation of initiation proteins.</text>
</comment>